<keyword evidence="2" id="KW-1185">Reference proteome</keyword>
<dbReference type="EMBL" id="BOPG01000081">
    <property type="protein sequence ID" value="GIJ62642.1"/>
    <property type="molecule type" value="Genomic_DNA"/>
</dbReference>
<accession>A0A8J3ZEL7</accession>
<dbReference type="AlphaFoldDB" id="A0A8J3ZEL7"/>
<gene>
    <name evidence="1" type="ORF">Vau01_101580</name>
</gene>
<proteinExistence type="predicted"/>
<protein>
    <submittedName>
        <fullName evidence="1">Uncharacterized protein</fullName>
    </submittedName>
</protein>
<comment type="caution">
    <text evidence="1">The sequence shown here is derived from an EMBL/GenBank/DDBJ whole genome shotgun (WGS) entry which is preliminary data.</text>
</comment>
<evidence type="ECO:0000313" key="2">
    <source>
        <dbReference type="Proteomes" id="UP000612585"/>
    </source>
</evidence>
<organism evidence="1 2">
    <name type="scientific">Virgisporangium aurantiacum</name>
    <dbReference type="NCBI Taxonomy" id="175570"/>
    <lineage>
        <taxon>Bacteria</taxon>
        <taxon>Bacillati</taxon>
        <taxon>Actinomycetota</taxon>
        <taxon>Actinomycetes</taxon>
        <taxon>Micromonosporales</taxon>
        <taxon>Micromonosporaceae</taxon>
        <taxon>Virgisporangium</taxon>
    </lineage>
</organism>
<name>A0A8J3ZEL7_9ACTN</name>
<evidence type="ECO:0000313" key="1">
    <source>
        <dbReference type="EMBL" id="GIJ62642.1"/>
    </source>
</evidence>
<reference evidence="1" key="1">
    <citation type="submission" date="2021-01" db="EMBL/GenBank/DDBJ databases">
        <title>Whole genome shotgun sequence of Virgisporangium aurantiacum NBRC 16421.</title>
        <authorList>
            <person name="Komaki H."/>
            <person name="Tamura T."/>
        </authorList>
    </citation>
    <scope>NUCLEOTIDE SEQUENCE</scope>
    <source>
        <strain evidence="1">NBRC 16421</strain>
    </source>
</reference>
<dbReference type="Proteomes" id="UP000612585">
    <property type="component" value="Unassembled WGS sequence"/>
</dbReference>
<sequence>MVGMSAPRARSSAEAHMFMALHPCGACGDEKFTKAVRMIVDGDALITRYTGPCRTCHAGRDFRFRIDDEFADAETAGGGRTPPLTAGEPEFGRAEASEIIDAGQWLQCADRIIAATPAAILGVSEDEWRRRRYMFKAAAESVGEVLKFIPAGSDDVPPDSFWTDDGRDVRDRGPDRFRRDKLEHLRLACLDLAARFAG</sequence>